<feature type="domain" description="4Fe-4S ferredoxin-type" evidence="8">
    <location>
        <begin position="915"/>
        <end position="944"/>
    </location>
</feature>
<dbReference type="eggNOG" id="COG1146">
    <property type="taxonomic scope" value="Bacteria"/>
</dbReference>
<dbReference type="eggNOG" id="COG1013">
    <property type="taxonomic scope" value="Bacteria"/>
</dbReference>
<dbReference type="STRING" id="765911.Thivi_3180"/>
<dbReference type="InterPro" id="IPR009014">
    <property type="entry name" value="Transketo_C/PFOR_II"/>
</dbReference>
<dbReference type="eggNOG" id="COG1145">
    <property type="taxonomic scope" value="Bacteria"/>
</dbReference>
<reference evidence="9 10" key="1">
    <citation type="submission" date="2012-06" db="EMBL/GenBank/DDBJ databases">
        <title>Complete sequence of Thiocystis violascens DSM 198.</title>
        <authorList>
            <consortium name="US DOE Joint Genome Institute"/>
            <person name="Lucas S."/>
            <person name="Han J."/>
            <person name="Lapidus A."/>
            <person name="Cheng J.-F."/>
            <person name="Goodwin L."/>
            <person name="Pitluck S."/>
            <person name="Peters L."/>
            <person name="Ovchinnikova G."/>
            <person name="Teshima H."/>
            <person name="Detter J.C."/>
            <person name="Han C."/>
            <person name="Tapia R."/>
            <person name="Land M."/>
            <person name="Hauser L."/>
            <person name="Kyrpides N."/>
            <person name="Ivanova N."/>
            <person name="Pagani I."/>
            <person name="Vogl K."/>
            <person name="Liu Z."/>
            <person name="Frigaard N.-U."/>
            <person name="Bryant D."/>
            <person name="Woyke T."/>
        </authorList>
    </citation>
    <scope>NUCLEOTIDE SEQUENCE [LARGE SCALE GENOMIC DNA]</scope>
    <source>
        <strain evidence="10">ATCC 17096 / DSM 198 / 6111</strain>
    </source>
</reference>
<dbReference type="GO" id="GO:0030976">
    <property type="term" value="F:thiamine pyrophosphate binding"/>
    <property type="evidence" value="ECO:0007669"/>
    <property type="project" value="InterPro"/>
</dbReference>
<dbReference type="GO" id="GO:0006979">
    <property type="term" value="P:response to oxidative stress"/>
    <property type="evidence" value="ECO:0007669"/>
    <property type="project" value="TreeGrafter"/>
</dbReference>
<evidence type="ECO:0000313" key="9">
    <source>
        <dbReference type="EMBL" id="AFL75057.1"/>
    </source>
</evidence>
<dbReference type="GO" id="GO:0044281">
    <property type="term" value="P:small molecule metabolic process"/>
    <property type="evidence" value="ECO:0007669"/>
    <property type="project" value="UniProtKB-ARBA"/>
</dbReference>
<dbReference type="Pfam" id="PF17147">
    <property type="entry name" value="PFOR_II"/>
    <property type="match status" value="1"/>
</dbReference>
<gene>
    <name evidence="9" type="ordered locus">Thivi_3180</name>
</gene>
<dbReference type="PROSITE" id="PS00198">
    <property type="entry name" value="4FE4S_FER_1"/>
    <property type="match status" value="2"/>
</dbReference>
<dbReference type="EMBL" id="CP003154">
    <property type="protein sequence ID" value="AFL75057.1"/>
    <property type="molecule type" value="Genomic_DNA"/>
</dbReference>
<dbReference type="eggNOG" id="COG1014">
    <property type="taxonomic scope" value="Bacteria"/>
</dbReference>
<dbReference type="PANTHER" id="PTHR32154">
    <property type="entry name" value="PYRUVATE-FLAVODOXIN OXIDOREDUCTASE-RELATED"/>
    <property type="match status" value="1"/>
</dbReference>
<dbReference type="SUPFAM" id="SSF52518">
    <property type="entry name" value="Thiamin diphosphate-binding fold (THDP-binding)"/>
    <property type="match status" value="2"/>
</dbReference>
<dbReference type="HOGENOM" id="CLU_242773_0_0_6"/>
<dbReference type="GO" id="GO:0051539">
    <property type="term" value="F:4 iron, 4 sulfur cluster binding"/>
    <property type="evidence" value="ECO:0007669"/>
    <property type="project" value="UniProtKB-KW"/>
</dbReference>
<dbReference type="Gene3D" id="3.30.70.20">
    <property type="match status" value="1"/>
</dbReference>
<keyword evidence="1" id="KW-0813">Transport</keyword>
<evidence type="ECO:0000256" key="6">
    <source>
        <dbReference type="ARBA" id="ARBA00023004"/>
    </source>
</evidence>
<evidence type="ECO:0000259" key="8">
    <source>
        <dbReference type="PROSITE" id="PS51379"/>
    </source>
</evidence>
<dbReference type="InterPro" id="IPR017896">
    <property type="entry name" value="4Fe4S_Fe-S-bd"/>
</dbReference>
<organism evidence="9 10">
    <name type="scientific">Thiocystis violascens (strain ATCC 17096 / DSM 198 / 6111)</name>
    <name type="common">Chromatium violascens</name>
    <dbReference type="NCBI Taxonomy" id="765911"/>
    <lineage>
        <taxon>Bacteria</taxon>
        <taxon>Pseudomonadati</taxon>
        <taxon>Pseudomonadota</taxon>
        <taxon>Gammaproteobacteria</taxon>
        <taxon>Chromatiales</taxon>
        <taxon>Chromatiaceae</taxon>
        <taxon>Thiocystis</taxon>
    </lineage>
</organism>
<dbReference type="Pfam" id="PF13370">
    <property type="entry name" value="Fer4_13"/>
    <property type="match status" value="1"/>
</dbReference>
<dbReference type="eggNOG" id="COG1141">
    <property type="taxonomic scope" value="Bacteria"/>
</dbReference>
<name>I3YDI9_THIV6</name>
<evidence type="ECO:0000313" key="10">
    <source>
        <dbReference type="Proteomes" id="UP000006062"/>
    </source>
</evidence>
<dbReference type="InterPro" id="IPR033412">
    <property type="entry name" value="PFOR_II"/>
</dbReference>
<keyword evidence="2" id="KW-0004">4Fe-4S</keyword>
<dbReference type="Gene3D" id="3.40.50.920">
    <property type="match status" value="1"/>
</dbReference>
<evidence type="ECO:0000256" key="3">
    <source>
        <dbReference type="ARBA" id="ARBA00022723"/>
    </source>
</evidence>
<dbReference type="OrthoDB" id="9794954at2"/>
<dbReference type="KEGG" id="tvi:Thivi_3180"/>
<evidence type="ECO:0000256" key="7">
    <source>
        <dbReference type="ARBA" id="ARBA00023014"/>
    </source>
</evidence>
<dbReference type="PANTHER" id="PTHR32154:SF0">
    <property type="entry name" value="PYRUVATE-FLAVODOXIN OXIDOREDUCTASE-RELATED"/>
    <property type="match status" value="1"/>
</dbReference>
<keyword evidence="3" id="KW-0479">Metal-binding</keyword>
<dbReference type="eggNOG" id="COG0674">
    <property type="taxonomic scope" value="Bacteria"/>
</dbReference>
<dbReference type="CDD" id="cd07034">
    <property type="entry name" value="TPP_PYR_PFOR_IOR-alpha_like"/>
    <property type="match status" value="1"/>
</dbReference>
<proteinExistence type="predicted"/>
<dbReference type="Pfam" id="PF00037">
    <property type="entry name" value="Fer4"/>
    <property type="match status" value="1"/>
</dbReference>
<dbReference type="Pfam" id="PF02775">
    <property type="entry name" value="TPP_enzyme_C"/>
    <property type="match status" value="1"/>
</dbReference>
<sequence>MFGKKDDKQFKYPGTRMAMDGNSAVILGEREASDAAGSYPITPSTQMGEYWAEEVAKGHLNISGNPLIFVEPESEHAAAAVTAGMSMTGLRAVNFSSAQGVAFMHESLYAAVGKRLPYVLHIGSRAITKASLNVHCAHDDYHCIDDTGFFQVFSKSAQEAADLNLIARKIAELTLTPAVVGQDGFLTTHLIEPLMVPERALIEEFCGRPDDIIECPTPAQRLIHGPTRRRVPLVWDVDNPATSGPVQNQDAYMQAVAAQRPYFFDHIEAIADQVMDEYYELTGRRYQRATGYDLDDADYVLVGQGSMITQAEAVADYLRTTRELKVGVVNLTMFRPFPGDLIGRLLQGKKGVAILERTDQPLAEDLPIMREIRAALSKCLENGVVGKGEDLPYPAYATYKAGDMPRLYSGCYGLGSRDLQPEGLIAAVENMLPEGTRRKFYYLSIDFMREALDPKDEIRLQALKDAYPRIQEMSLRGSENPNLLPKGAVTVRMHSVGGWGAVTTGKNLAMTLYDLLGFDIRANPKYGSEKKGQPTTYFLSAAPEPIRLNCEYTYVDVVLSPDPNVFTHSNPLSGLDRGGAFVIQSSLENAEQVWMSFPPAARRFMIEREIRVFYLDGFKIAREEASDPELQFRMQGNAFQGAFFAASPLMERSGLTEAGLFSAMEEQIRAKFGGKGERVVQDNLRIVRRGFDEIVEITDKVVAGGQLIARKEVGLPVMLKALPEGDGGLTDVHRFWEQTGAFYATGRGSDNLADPHMALSLMPASTGVYRDMTQIRFSYPKYVPENCTACGNCFSVCPDSAIPGLVNKVSDVFAAAIARVERGMPTQYLRRETRNVEKRLRELVNGAGESADMRLLMDRAVLETLAAFSGEPEQKALAEQEFGLMMEALADYQFAITKPYWTNREKKQIGSGGLFSITVNPYTCKGCMECIEVCGDGALIDEPQTEASIQEMQARWNMWLDLPTTDPDFIRIEDLDDKVGALETLLLDKSNYQSMVSGDGSCMGCGEKTAIHLFTATVTALMQPRVKRHLAEIDDLINRLETHVRLKLAASMDLSNSAAIAKAVETHKDGDLTLSGLSAELTDKRAQPVDPEWLKWVTGLLDKLRHLKAQYVSPQPRAAMGIANSTGCTSVWGATFPYSPYPFPWTNNLFQDAPSMALGLFEGHMRKMGEGFKAIRQARLELDGKFNPADPQSNLTYYGWKDFSEEEWLLCPPVVAVGGDGAMYDIGFQNLSRALMSGHPVKILVLDTQSYSNTGGQSCTSGFIGQIADMAPYGKQWKGKTEIRKEMGLIGMAHRSSYVLTSSASHLTHLLEGYIDGLNARRPALFTVYTSCQPEHGIGDDMSNKHARMAVESRAYPLFTYNPDLGASFEECCSIEGNPNIDQDWISWTLNYTDEKGNPAAMEVPFTFADFAMIEGRFRKHFRKAPPETWNDSMVSLAEFLELDADGRDGLFPYIWGVDGKNRLMRVLVAQELVTSCEERRGFWTQLRGICGELNKVDVDQVRNAAKAEMAQKLTLSLLAMAGGDGGALGALTGGNGSGGNGAAHASANGSGNGATEGWEAVWIETPECTACDECVNINPKIFKYNSDKKVEVLDPKAGPYKDIVKAAEKCTAGCIHPGTPFNPSEAGVDKLIKRAEKYQ</sequence>
<dbReference type="Gene3D" id="3.40.920.10">
    <property type="entry name" value="Pyruvate-ferredoxin oxidoreductase, PFOR, domain III"/>
    <property type="match status" value="1"/>
</dbReference>
<keyword evidence="7" id="KW-0411">Iron-sulfur</keyword>
<protein>
    <submittedName>
        <fullName evidence="9">2-oxoacid:ferredoxin oxidoreductase, alpha subunit</fullName>
    </submittedName>
</protein>
<dbReference type="SUPFAM" id="SSF52922">
    <property type="entry name" value="TK C-terminal domain-like"/>
    <property type="match status" value="1"/>
</dbReference>
<evidence type="ECO:0000256" key="5">
    <source>
        <dbReference type="ARBA" id="ARBA00023002"/>
    </source>
</evidence>
<dbReference type="InterPro" id="IPR002880">
    <property type="entry name" value="Pyrv_Fd/Flavodoxin_OxRdtase_N"/>
</dbReference>
<dbReference type="Proteomes" id="UP000006062">
    <property type="component" value="Chromosome"/>
</dbReference>
<dbReference type="InterPro" id="IPR011766">
    <property type="entry name" value="TPP_enzyme_TPP-bd"/>
</dbReference>
<keyword evidence="5" id="KW-0560">Oxidoreductase</keyword>
<dbReference type="GO" id="GO:0016903">
    <property type="term" value="F:oxidoreductase activity, acting on the aldehyde or oxo group of donors"/>
    <property type="evidence" value="ECO:0007669"/>
    <property type="project" value="InterPro"/>
</dbReference>
<keyword evidence="10" id="KW-1185">Reference proteome</keyword>
<dbReference type="RefSeq" id="WP_014779470.1">
    <property type="nucleotide sequence ID" value="NC_018012.1"/>
</dbReference>
<dbReference type="Pfam" id="PF01855">
    <property type="entry name" value="POR_N"/>
    <property type="match status" value="1"/>
</dbReference>
<dbReference type="SUPFAM" id="SSF54862">
    <property type="entry name" value="4Fe-4S ferredoxins"/>
    <property type="match status" value="1"/>
</dbReference>
<evidence type="ECO:0000256" key="1">
    <source>
        <dbReference type="ARBA" id="ARBA00022448"/>
    </source>
</evidence>
<accession>I3YDI9</accession>
<dbReference type="InterPro" id="IPR019752">
    <property type="entry name" value="Pyrv/ketoisovalerate_OxRed_cat"/>
</dbReference>
<dbReference type="InterPro" id="IPR050722">
    <property type="entry name" value="Pyruvate:ferred/Flavod_OxRd"/>
</dbReference>
<dbReference type="SUPFAM" id="SSF53323">
    <property type="entry name" value="Pyruvate-ferredoxin oxidoreductase, PFOR, domain III"/>
    <property type="match status" value="1"/>
</dbReference>
<feature type="domain" description="4Fe-4S ferredoxin-type" evidence="8">
    <location>
        <begin position="778"/>
        <end position="808"/>
    </location>
</feature>
<dbReference type="GO" id="GO:0046872">
    <property type="term" value="F:metal ion binding"/>
    <property type="evidence" value="ECO:0007669"/>
    <property type="project" value="UniProtKB-KW"/>
</dbReference>
<dbReference type="InterPro" id="IPR017900">
    <property type="entry name" value="4Fe4S_Fe_S_CS"/>
</dbReference>
<keyword evidence="6" id="KW-0408">Iron</keyword>
<dbReference type="Pfam" id="PF01558">
    <property type="entry name" value="POR"/>
    <property type="match status" value="1"/>
</dbReference>
<evidence type="ECO:0000256" key="2">
    <source>
        <dbReference type="ARBA" id="ARBA00022485"/>
    </source>
</evidence>
<keyword evidence="4" id="KW-0249">Electron transport</keyword>
<dbReference type="PROSITE" id="PS51379">
    <property type="entry name" value="4FE4S_FER_2"/>
    <property type="match status" value="2"/>
</dbReference>
<dbReference type="Gene3D" id="3.40.50.970">
    <property type="match status" value="2"/>
</dbReference>
<evidence type="ECO:0000256" key="4">
    <source>
        <dbReference type="ARBA" id="ARBA00022982"/>
    </source>
</evidence>
<dbReference type="InterPro" id="IPR002869">
    <property type="entry name" value="Pyrv_flavodox_OxRed_cen"/>
</dbReference>
<dbReference type="InterPro" id="IPR029061">
    <property type="entry name" value="THDP-binding"/>
</dbReference>